<comment type="similarity">
    <text evidence="1 12">Belongs to the class-I aminoacyl-tRNA synthetase family. IleS type 2 subfamily.</text>
</comment>
<keyword evidence="3 12" id="KW-0436">Ligase</keyword>
<dbReference type="Pfam" id="PF08264">
    <property type="entry name" value="Anticodon_1"/>
    <property type="match status" value="1"/>
</dbReference>
<comment type="subunit">
    <text evidence="12">Monomer.</text>
</comment>
<reference evidence="15 16" key="2">
    <citation type="journal article" date="2015" name="Infect. Immun.">
        <title>Comparative genome sequencing of Rickettsia rickettsii strains that differ in virulence.</title>
        <authorList>
            <person name="Clark T.R."/>
            <person name="Noriea N.F."/>
            <person name="Bublitz D.C."/>
            <person name="Ellison D.W."/>
            <person name="Martens C."/>
            <person name="Lutter E.I."/>
            <person name="Hackstadt T."/>
        </authorList>
    </citation>
    <scope>NUCLEOTIDE SEQUENCE [LARGE SCALE GENOMIC DNA]</scope>
    <source>
        <strain evidence="15 16">Iowa</strain>
    </source>
</reference>
<dbReference type="SUPFAM" id="SSF52374">
    <property type="entry name" value="Nucleotidylyl transferase"/>
    <property type="match status" value="1"/>
</dbReference>
<dbReference type="Proteomes" id="UP000000796">
    <property type="component" value="Chromosome"/>
</dbReference>
<evidence type="ECO:0000256" key="4">
    <source>
        <dbReference type="ARBA" id="ARBA00022723"/>
    </source>
</evidence>
<name>B0BUK6_RICRO</name>
<feature type="domain" description="Aminoacyl-tRNA synthetase class Ia" evidence="13">
    <location>
        <begin position="37"/>
        <end position="662"/>
    </location>
</feature>
<dbReference type="GO" id="GO:0006428">
    <property type="term" value="P:isoleucyl-tRNA aminoacylation"/>
    <property type="evidence" value="ECO:0007669"/>
    <property type="project" value="UniProtKB-UniRule"/>
</dbReference>
<dbReference type="InterPro" id="IPR009008">
    <property type="entry name" value="Val/Leu/Ile-tRNA-synth_edit"/>
</dbReference>
<evidence type="ECO:0000256" key="8">
    <source>
        <dbReference type="ARBA" id="ARBA00022917"/>
    </source>
</evidence>
<dbReference type="HAMAP" id="MF_02003">
    <property type="entry name" value="Ile_tRNA_synth_type2"/>
    <property type="match status" value="1"/>
</dbReference>
<dbReference type="Gene3D" id="3.40.50.620">
    <property type="entry name" value="HUPs"/>
    <property type="match status" value="2"/>
</dbReference>
<dbReference type="GO" id="GO:0000049">
    <property type="term" value="F:tRNA binding"/>
    <property type="evidence" value="ECO:0007669"/>
    <property type="project" value="InterPro"/>
</dbReference>
<evidence type="ECO:0000256" key="12">
    <source>
        <dbReference type="HAMAP-Rule" id="MF_02003"/>
    </source>
</evidence>
<dbReference type="GO" id="GO:0008270">
    <property type="term" value="F:zinc ion binding"/>
    <property type="evidence" value="ECO:0007669"/>
    <property type="project" value="UniProtKB-UniRule"/>
</dbReference>
<keyword evidence="2 12" id="KW-0963">Cytoplasm</keyword>
<evidence type="ECO:0000256" key="1">
    <source>
        <dbReference type="ARBA" id="ARBA00007078"/>
    </source>
</evidence>
<evidence type="ECO:0000259" key="14">
    <source>
        <dbReference type="Pfam" id="PF08264"/>
    </source>
</evidence>
<proteinExistence type="inferred from homology"/>
<dbReference type="EC" id="6.1.1.5" evidence="12"/>
<keyword evidence="4 12" id="KW-0479">Metal-binding</keyword>
<dbReference type="EMBL" id="CP000766">
    <property type="protein sequence ID" value="ABY72916.1"/>
    <property type="molecule type" value="Genomic_DNA"/>
</dbReference>
<dbReference type="FunFam" id="3.40.50.620:FF:000241">
    <property type="entry name" value="Isoleucine--tRNA ligase"/>
    <property type="match status" value="1"/>
</dbReference>
<dbReference type="GO" id="GO:0005524">
    <property type="term" value="F:ATP binding"/>
    <property type="evidence" value="ECO:0007669"/>
    <property type="project" value="UniProtKB-UniRule"/>
</dbReference>
<dbReference type="GO" id="GO:0002161">
    <property type="term" value="F:aminoacyl-tRNA deacylase activity"/>
    <property type="evidence" value="ECO:0007669"/>
    <property type="project" value="InterPro"/>
</dbReference>
<evidence type="ECO:0000313" key="15">
    <source>
        <dbReference type="EMBL" id="ABY72916.1"/>
    </source>
</evidence>
<keyword evidence="7 12" id="KW-0067">ATP-binding</keyword>
<dbReference type="GO" id="GO:0004822">
    <property type="term" value="F:isoleucine-tRNA ligase activity"/>
    <property type="evidence" value="ECO:0007669"/>
    <property type="project" value="UniProtKB-UniRule"/>
</dbReference>
<dbReference type="CDD" id="cd07961">
    <property type="entry name" value="Anticodon_Ia_Ile_ABEc"/>
    <property type="match status" value="1"/>
</dbReference>
<keyword evidence="9 12" id="KW-0030">Aminoacyl-tRNA synthetase</keyword>
<evidence type="ECO:0000256" key="3">
    <source>
        <dbReference type="ARBA" id="ARBA00022598"/>
    </source>
</evidence>
<dbReference type="HOGENOM" id="CLU_001493_1_1_5"/>
<keyword evidence="16" id="KW-1185">Reference proteome</keyword>
<evidence type="ECO:0000256" key="7">
    <source>
        <dbReference type="ARBA" id="ARBA00022840"/>
    </source>
</evidence>
<dbReference type="InterPro" id="IPR023586">
    <property type="entry name" value="Ile-tRNA-ligase_type2"/>
</dbReference>
<feature type="binding site" evidence="12">
    <location>
        <position position="630"/>
    </location>
    <ligand>
        <name>ATP</name>
        <dbReference type="ChEBI" id="CHEBI:30616"/>
    </ligand>
</feature>
<dbReference type="GO" id="GO:0005737">
    <property type="term" value="C:cytoplasm"/>
    <property type="evidence" value="ECO:0007669"/>
    <property type="project" value="UniProtKB-SubCell"/>
</dbReference>
<dbReference type="InterPro" id="IPR001412">
    <property type="entry name" value="aa-tRNA-synth_I_CS"/>
</dbReference>
<comment type="function">
    <text evidence="10 12">Catalyzes the attachment of isoleucine to tRNA(Ile). As IleRS can inadvertently accommodate and process structurally similar amino acids such as valine, to avoid such errors it has two additional distinct tRNA(Ile)-dependent editing activities. One activity is designated as 'pretransfer' editing and involves the hydrolysis of activated Val-AMP. The other activity is designated 'posttransfer' editing and involves deacylation of mischarged Val-tRNA(Ile).</text>
</comment>
<organism evidence="15 16">
    <name type="scientific">Rickettsia rickettsii (strain Iowa)</name>
    <dbReference type="NCBI Taxonomy" id="452659"/>
    <lineage>
        <taxon>Bacteria</taxon>
        <taxon>Pseudomonadati</taxon>
        <taxon>Pseudomonadota</taxon>
        <taxon>Alphaproteobacteria</taxon>
        <taxon>Rickettsiales</taxon>
        <taxon>Rickettsiaceae</taxon>
        <taxon>Rickettsieae</taxon>
        <taxon>Rickettsia</taxon>
        <taxon>spotted fever group</taxon>
    </lineage>
</organism>
<dbReference type="AlphaFoldDB" id="B0BUK6"/>
<keyword evidence="5 12" id="KW-0547">Nucleotide-binding</keyword>
<evidence type="ECO:0000313" key="16">
    <source>
        <dbReference type="Proteomes" id="UP000000796"/>
    </source>
</evidence>
<dbReference type="Pfam" id="PF19302">
    <property type="entry name" value="DUF5915"/>
    <property type="match status" value="1"/>
</dbReference>
<dbReference type="Gene3D" id="1.10.730.10">
    <property type="entry name" value="Isoleucyl-tRNA Synthetase, Domain 1"/>
    <property type="match status" value="1"/>
</dbReference>
<evidence type="ECO:0000256" key="5">
    <source>
        <dbReference type="ARBA" id="ARBA00022741"/>
    </source>
</evidence>
<dbReference type="SUPFAM" id="SSF50677">
    <property type="entry name" value="ValRS/IleRS/LeuRS editing domain"/>
    <property type="match status" value="1"/>
</dbReference>
<evidence type="ECO:0000259" key="13">
    <source>
        <dbReference type="Pfam" id="PF00133"/>
    </source>
</evidence>
<dbReference type="SUPFAM" id="SSF47323">
    <property type="entry name" value="Anticodon-binding domain of a subclass of class I aminoacyl-tRNA synthetases"/>
    <property type="match status" value="1"/>
</dbReference>
<dbReference type="InterPro" id="IPR002301">
    <property type="entry name" value="Ile-tRNA-ligase"/>
</dbReference>
<comment type="domain">
    <text evidence="12">IleRS has two distinct active sites: one for aminoacylation and one for editing. The misactivated valine is translocated from the active site to the editing site, which sterically excludes the correctly activated isoleucine. The single editing site contains two valyl binding pockets, one specific for each substrate (Val-AMP or Val-tRNA(Ile)).</text>
</comment>
<dbReference type="InterPro" id="IPR009080">
    <property type="entry name" value="tRNAsynth_Ia_anticodon-bd"/>
</dbReference>
<feature type="domain" description="Methionyl/Valyl/Leucyl/Isoleucyl-tRNA synthetase anticodon-binding" evidence="14">
    <location>
        <begin position="714"/>
        <end position="901"/>
    </location>
</feature>
<dbReference type="eggNOG" id="COG0060">
    <property type="taxonomic scope" value="Bacteria"/>
</dbReference>
<comment type="subcellular location">
    <subcellularLocation>
        <location evidence="12">Cytoplasm</location>
    </subcellularLocation>
</comment>
<dbReference type="PANTHER" id="PTHR42780:SF1">
    <property type="entry name" value="ISOLEUCINE--TRNA LIGASE, CYTOPLASMIC"/>
    <property type="match status" value="1"/>
</dbReference>
<dbReference type="PROSITE" id="PS00178">
    <property type="entry name" value="AA_TRNA_LIGASE_I"/>
    <property type="match status" value="1"/>
</dbReference>
<evidence type="ECO:0000256" key="11">
    <source>
        <dbReference type="ARBA" id="ARBA00048359"/>
    </source>
</evidence>
<sequence length="1106" mass="127296">MHIMKIFLKIISKIMTNTKYYPEVSSNADFAGLEREILKFWQDNNIFQKSIDDRNGESEFIFYDGPPFANGLPHYGHLLTGFMKDVYARYQTVKGKKVERRFGWDCHGLPAEMQSEKELGISGRLAIANFGIEKFNAHCRASVMKYANDWEEYVTRQARWVDFKNSYKTMDKNFMESVLWAFKELYNKGLLYESMRVMPYSWACETPLSNFETRLDNSYRERADKAVTVSFVLSHPVATTTGSFKEYRILAWTTTPWTLPSNLALAVGSDIDYALVPKNDVCYIIAAYSVSKYAKELGLSGEENFEIIKGSELQGLNYKSLFDYFENHPNSFKIFAGDFVVEGDGTGVVHMAPGFGEDDQILCESKGIELVCPVDNSGKFTKAIPDLEGLQVFDANDKIIIKLKEQGNWLKTEQYIHNYPHCWRTDTPLIYKAVPSWYVKVTQFKDRMVELNQQINWIPFHVKDNLFGKWLENARDWSISRNRFWGTPLPVWKSDDPKYPRIDVYGSIEELEKDFGVKVTDLHRPFIDELTRPNPDDPTGKSTMRRIEDVFDCWFESGSMPYGQAHYPFKNKEWFEDHFPADFIVEYSAQTRGWFYTLMVLSTALFDRPPFLNCICHGVILDSTGQKLSKRLNNYADPLELFDKYGSDALRVTMLSSNVVKGQELLIDKDGKMVFDTLRLFIKPIWNAYHFFTMYANADSLKGKLNFSSKNVLDVYILSKLKIAVQKIEESLDNFDTQTAYHAVSEFFKVLNNWYIRRSRARFWKSEKDTDKQNAYNTLYSCLDTMAIAMSALVPIISEAIYKGLRHCEERNDTALSGKSNVIARKDTSLDKAISRVSHKIAMALSVPRNDAISVHLCNYPTLSDFEINHELVATMDNVLDICSNSLFIRSTENIRVRQPLASIAIISKHNNNLKDFEDLIKDEINVKAVIYRDDLENYASKKLSINFPMLGKRLPHKMKEIIAASKKGEWEAITGGLAICGETLNSDEYKLVLEPYSHIKGAASFENNSSLLILDLELTPELIEEGYARDIVRFIQQARKDADFSITDRILIEIISEFNLSKIIDNYGDFIKEQTLGEFAKNFTPDYISKVELENHQIQLKVKKS</sequence>
<comment type="catalytic activity">
    <reaction evidence="11 12">
        <text>tRNA(Ile) + L-isoleucine + ATP = L-isoleucyl-tRNA(Ile) + AMP + diphosphate</text>
        <dbReference type="Rhea" id="RHEA:11060"/>
        <dbReference type="Rhea" id="RHEA-COMP:9666"/>
        <dbReference type="Rhea" id="RHEA-COMP:9695"/>
        <dbReference type="ChEBI" id="CHEBI:30616"/>
        <dbReference type="ChEBI" id="CHEBI:33019"/>
        <dbReference type="ChEBI" id="CHEBI:58045"/>
        <dbReference type="ChEBI" id="CHEBI:78442"/>
        <dbReference type="ChEBI" id="CHEBI:78528"/>
        <dbReference type="ChEBI" id="CHEBI:456215"/>
        <dbReference type="EC" id="6.1.1.5"/>
    </reaction>
</comment>
<evidence type="ECO:0000256" key="2">
    <source>
        <dbReference type="ARBA" id="ARBA00022490"/>
    </source>
</evidence>
<protein>
    <recommendedName>
        <fullName evidence="12">Isoleucine--tRNA ligase</fullName>
        <ecNumber evidence="12">6.1.1.5</ecNumber>
    </recommendedName>
    <alternativeName>
        <fullName evidence="12">Isoleucyl-tRNA synthetase</fullName>
        <shortName evidence="12">IleRS</shortName>
    </alternativeName>
</protein>
<dbReference type="KEGG" id="rrj:RrIowa_1130"/>
<dbReference type="InterPro" id="IPR033709">
    <property type="entry name" value="Anticodon_Ile_ABEc"/>
</dbReference>
<dbReference type="Pfam" id="PF00133">
    <property type="entry name" value="tRNA-synt_1"/>
    <property type="match status" value="1"/>
</dbReference>
<dbReference type="InterPro" id="IPR013155">
    <property type="entry name" value="M/V/L/I-tRNA-synth_anticd-bd"/>
</dbReference>
<dbReference type="NCBIfam" id="TIGR00392">
    <property type="entry name" value="ileS"/>
    <property type="match status" value="1"/>
</dbReference>
<dbReference type="CDD" id="cd00818">
    <property type="entry name" value="IleRS_core"/>
    <property type="match status" value="1"/>
</dbReference>
<evidence type="ECO:0000256" key="6">
    <source>
        <dbReference type="ARBA" id="ARBA00022833"/>
    </source>
</evidence>
<evidence type="ECO:0000256" key="9">
    <source>
        <dbReference type="ARBA" id="ARBA00023146"/>
    </source>
</evidence>
<comment type="cofactor">
    <cofactor evidence="12">
        <name>Zn(2+)</name>
        <dbReference type="ChEBI" id="CHEBI:29105"/>
    </cofactor>
</comment>
<reference evidence="15 16" key="1">
    <citation type="journal article" date="2008" name="Infect. Immun.">
        <title>Genomic comparison of virulent Rickettsia rickettsii Sheila Smith and avirulent Rickettsia rickettsii Iowa.</title>
        <authorList>
            <person name="Ellison D.W."/>
            <person name="Clark T.R."/>
            <person name="Sturdevant D.E."/>
            <person name="Virtaneva K."/>
            <person name="Porcella S.F."/>
            <person name="Hackstadt T."/>
        </authorList>
    </citation>
    <scope>NUCLEOTIDE SEQUENCE [LARGE SCALE GENOMIC DNA]</scope>
    <source>
        <strain evidence="15 16">Iowa</strain>
    </source>
</reference>
<keyword evidence="8 12" id="KW-0648">Protein biosynthesis</keyword>
<dbReference type="PRINTS" id="PR00984">
    <property type="entry name" value="TRNASYNTHILE"/>
</dbReference>
<feature type="short sequence motif" description="'KMSKS' region" evidence="12">
    <location>
        <begin position="627"/>
        <end position="631"/>
    </location>
</feature>
<dbReference type="PANTHER" id="PTHR42780">
    <property type="entry name" value="SOLEUCYL-TRNA SYNTHETASE"/>
    <property type="match status" value="1"/>
</dbReference>
<keyword evidence="6 12" id="KW-0862">Zinc</keyword>
<dbReference type="InterPro" id="IPR002300">
    <property type="entry name" value="aa-tRNA-synth_Ia"/>
</dbReference>
<dbReference type="InterPro" id="IPR014729">
    <property type="entry name" value="Rossmann-like_a/b/a_fold"/>
</dbReference>
<gene>
    <name evidence="12" type="primary">ileS</name>
    <name evidence="15" type="ordered locus">RrIowa_1130</name>
</gene>
<dbReference type="FunFam" id="3.40.50.620:FF:000075">
    <property type="entry name" value="Isoleucine--tRNA ligase"/>
    <property type="match status" value="1"/>
</dbReference>
<accession>B0BUK6</accession>
<feature type="short sequence motif" description="'HIGH' region" evidence="12">
    <location>
        <begin position="67"/>
        <end position="77"/>
    </location>
</feature>
<evidence type="ECO:0000256" key="10">
    <source>
        <dbReference type="ARBA" id="ARBA00025217"/>
    </source>
</evidence>